<name>A0AB34KV80_9PEZI</name>
<accession>A0AB34KV80</accession>
<feature type="region of interest" description="Disordered" evidence="1">
    <location>
        <begin position="1"/>
        <end position="92"/>
    </location>
</feature>
<reference evidence="3 4" key="1">
    <citation type="journal article" date="2020" name="Microbiol. Resour. Announc.">
        <title>Draft Genome Sequence of a Cladosporium Species Isolated from the Mesophotic Ascidian Didemnum maculosum.</title>
        <authorList>
            <person name="Gioti A."/>
            <person name="Siaperas R."/>
            <person name="Nikolaivits E."/>
            <person name="Le Goff G."/>
            <person name="Ouazzani J."/>
            <person name="Kotoulas G."/>
            <person name="Topakas E."/>
        </authorList>
    </citation>
    <scope>NUCLEOTIDE SEQUENCE [LARGE SCALE GENOMIC DNA]</scope>
    <source>
        <strain evidence="3 4">TM138-S3</strain>
    </source>
</reference>
<dbReference type="PANTHER" id="PTHR34706:SF1">
    <property type="entry name" value="VWFA DOMAIN-CONTAINING PROTEIN"/>
    <property type="match status" value="1"/>
</dbReference>
<dbReference type="AlphaFoldDB" id="A0AB34KV80"/>
<organism evidence="3 4">
    <name type="scientific">Cladosporium halotolerans</name>
    <dbReference type="NCBI Taxonomy" id="1052096"/>
    <lineage>
        <taxon>Eukaryota</taxon>
        <taxon>Fungi</taxon>
        <taxon>Dikarya</taxon>
        <taxon>Ascomycota</taxon>
        <taxon>Pezizomycotina</taxon>
        <taxon>Dothideomycetes</taxon>
        <taxon>Dothideomycetidae</taxon>
        <taxon>Cladosporiales</taxon>
        <taxon>Cladosporiaceae</taxon>
        <taxon>Cladosporium</taxon>
    </lineage>
</organism>
<evidence type="ECO:0000256" key="1">
    <source>
        <dbReference type="SAM" id="MobiDB-lite"/>
    </source>
</evidence>
<dbReference type="RefSeq" id="XP_069230831.1">
    <property type="nucleotide sequence ID" value="XM_069372294.1"/>
</dbReference>
<feature type="compositionally biased region" description="Basic and acidic residues" evidence="1">
    <location>
        <begin position="1"/>
        <end position="10"/>
    </location>
</feature>
<dbReference type="Proteomes" id="UP000803884">
    <property type="component" value="Unassembled WGS sequence"/>
</dbReference>
<feature type="domain" description="VWFA" evidence="2">
    <location>
        <begin position="109"/>
        <end position="301"/>
    </location>
</feature>
<dbReference type="PROSITE" id="PS50234">
    <property type="entry name" value="VWFA"/>
    <property type="match status" value="1"/>
</dbReference>
<protein>
    <recommendedName>
        <fullName evidence="2">VWFA domain-containing protein</fullName>
    </recommendedName>
</protein>
<dbReference type="EMBL" id="JAAQHG020000009">
    <property type="protein sequence ID" value="KAL1587726.1"/>
    <property type="molecule type" value="Genomic_DNA"/>
</dbReference>
<proteinExistence type="predicted"/>
<comment type="caution">
    <text evidence="3">The sequence shown here is derived from an EMBL/GenBank/DDBJ whole genome shotgun (WGS) entry which is preliminary data.</text>
</comment>
<feature type="compositionally biased region" description="Pro residues" evidence="1">
    <location>
        <begin position="62"/>
        <end position="77"/>
    </location>
</feature>
<gene>
    <name evidence="3" type="ORF">WHR41_03688</name>
</gene>
<dbReference type="GeneID" id="96005132"/>
<dbReference type="PANTHER" id="PTHR34706">
    <property type="entry name" value="SLR1338 PROTEIN"/>
    <property type="match status" value="1"/>
</dbReference>
<dbReference type="InterPro" id="IPR002035">
    <property type="entry name" value="VWF_A"/>
</dbReference>
<evidence type="ECO:0000259" key="2">
    <source>
        <dbReference type="PROSITE" id="PS50234"/>
    </source>
</evidence>
<dbReference type="Pfam" id="PF00092">
    <property type="entry name" value="VWA"/>
    <property type="match status" value="1"/>
</dbReference>
<dbReference type="Gene3D" id="3.40.50.410">
    <property type="entry name" value="von Willebrand factor, type A domain"/>
    <property type="match status" value="1"/>
</dbReference>
<dbReference type="SMART" id="SM00327">
    <property type="entry name" value="VWA"/>
    <property type="match status" value="1"/>
</dbReference>
<dbReference type="InterPro" id="IPR036465">
    <property type="entry name" value="vWFA_dom_sf"/>
</dbReference>
<evidence type="ECO:0000313" key="4">
    <source>
        <dbReference type="Proteomes" id="UP000803884"/>
    </source>
</evidence>
<sequence>MDQGERERPKSLLGSVRNSLSRKQSNPRQQQPHPHSTNVAPATRRPVGVSANPFHSPSSFDAPPPYSPASPPTPPYSPASIQAPQISNASQSRSAPVADDAYAFLNDFDTIFLIDDSGSMAGGLWRQTAEAIKAIAPICTEHDADGIDIHFLNHGNSYCNITSASAIQEVFEKVRPGGATPIGRRLNDLFRDYFKKFEPRPETTKPINIICITDGVPGDNLEGTLIQAAKRLDKLDAPVSQVGVQFFQVGSDPEATTYLKELDDGLADIARDRDMRDMVDTIPFLGENGTTLSGAGILKVVLGAVTRRLDRRSKELHR</sequence>
<feature type="compositionally biased region" description="Polar residues" evidence="1">
    <location>
        <begin position="16"/>
        <end position="40"/>
    </location>
</feature>
<dbReference type="SUPFAM" id="SSF53300">
    <property type="entry name" value="vWA-like"/>
    <property type="match status" value="1"/>
</dbReference>
<keyword evidence="4" id="KW-1185">Reference proteome</keyword>
<feature type="compositionally biased region" description="Polar residues" evidence="1">
    <location>
        <begin position="82"/>
        <end position="92"/>
    </location>
</feature>
<evidence type="ECO:0000313" key="3">
    <source>
        <dbReference type="EMBL" id="KAL1587726.1"/>
    </source>
</evidence>